<feature type="chain" id="PRO_5002431175" evidence="1">
    <location>
        <begin position="19"/>
        <end position="39"/>
    </location>
</feature>
<reference evidence="2" key="2">
    <citation type="journal article" date="2015" name="Fish Shellfish Immunol.">
        <title>Early steps in the European eel (Anguilla anguilla)-Vibrio vulnificus interaction in the gills: Role of the RtxA13 toxin.</title>
        <authorList>
            <person name="Callol A."/>
            <person name="Pajuelo D."/>
            <person name="Ebbesson L."/>
            <person name="Teles M."/>
            <person name="MacKenzie S."/>
            <person name="Amaro C."/>
        </authorList>
    </citation>
    <scope>NUCLEOTIDE SEQUENCE</scope>
</reference>
<proteinExistence type="predicted"/>
<evidence type="ECO:0000313" key="2">
    <source>
        <dbReference type="EMBL" id="JAH18282.1"/>
    </source>
</evidence>
<feature type="signal peptide" evidence="1">
    <location>
        <begin position="1"/>
        <end position="18"/>
    </location>
</feature>
<reference evidence="2" key="1">
    <citation type="submission" date="2014-11" db="EMBL/GenBank/DDBJ databases">
        <authorList>
            <person name="Amaro Gonzalez C."/>
        </authorList>
    </citation>
    <scope>NUCLEOTIDE SEQUENCE</scope>
</reference>
<organism evidence="2">
    <name type="scientific">Anguilla anguilla</name>
    <name type="common">European freshwater eel</name>
    <name type="synonym">Muraena anguilla</name>
    <dbReference type="NCBI Taxonomy" id="7936"/>
    <lineage>
        <taxon>Eukaryota</taxon>
        <taxon>Metazoa</taxon>
        <taxon>Chordata</taxon>
        <taxon>Craniata</taxon>
        <taxon>Vertebrata</taxon>
        <taxon>Euteleostomi</taxon>
        <taxon>Actinopterygii</taxon>
        <taxon>Neopterygii</taxon>
        <taxon>Teleostei</taxon>
        <taxon>Anguilliformes</taxon>
        <taxon>Anguillidae</taxon>
        <taxon>Anguilla</taxon>
    </lineage>
</organism>
<evidence type="ECO:0000256" key="1">
    <source>
        <dbReference type="SAM" id="SignalP"/>
    </source>
</evidence>
<dbReference type="EMBL" id="GBXM01090295">
    <property type="protein sequence ID" value="JAH18282.1"/>
    <property type="molecule type" value="Transcribed_RNA"/>
</dbReference>
<accession>A0A0E9QPC9</accession>
<dbReference type="AlphaFoldDB" id="A0A0E9QPC9"/>
<sequence length="39" mass="4651">MLWLELVFTLLPVQLGFKQYVKKLSTDNSGRAHNSHRHW</sequence>
<keyword evidence="1" id="KW-0732">Signal</keyword>
<protein>
    <submittedName>
        <fullName evidence="2">Uncharacterized protein</fullName>
    </submittedName>
</protein>
<name>A0A0E9QPC9_ANGAN</name>